<dbReference type="EMBL" id="JBHRXI010000004">
    <property type="protein sequence ID" value="MFC3613405.1"/>
    <property type="molecule type" value="Genomic_DNA"/>
</dbReference>
<evidence type="ECO:0000256" key="1">
    <source>
        <dbReference type="SAM" id="Phobius"/>
    </source>
</evidence>
<keyword evidence="1" id="KW-0812">Transmembrane</keyword>
<gene>
    <name evidence="2" type="ORF">ACFORG_06505</name>
</gene>
<sequence>MPDLYLTPLTGAALVFLVVVCGHRFRLAWKDKAPGWQRRAWLWGLPAAAGFLLLAFLPLQT</sequence>
<name>A0ABV7THW7_9RHOB</name>
<dbReference type="RefSeq" id="WP_386734573.1">
    <property type="nucleotide sequence ID" value="NZ_JBHRXI010000004.1"/>
</dbReference>
<feature type="transmembrane region" description="Helical" evidence="1">
    <location>
        <begin position="40"/>
        <end position="59"/>
    </location>
</feature>
<organism evidence="2 3">
    <name type="scientific">Lutimaribacter marinistellae</name>
    <dbReference type="NCBI Taxonomy" id="1820329"/>
    <lineage>
        <taxon>Bacteria</taxon>
        <taxon>Pseudomonadati</taxon>
        <taxon>Pseudomonadota</taxon>
        <taxon>Alphaproteobacteria</taxon>
        <taxon>Rhodobacterales</taxon>
        <taxon>Roseobacteraceae</taxon>
        <taxon>Lutimaribacter</taxon>
    </lineage>
</organism>
<proteinExistence type="predicted"/>
<keyword evidence="1" id="KW-1133">Transmembrane helix</keyword>
<protein>
    <submittedName>
        <fullName evidence="2">Uncharacterized protein</fullName>
    </submittedName>
</protein>
<reference evidence="3" key="1">
    <citation type="journal article" date="2019" name="Int. J. Syst. Evol. Microbiol.">
        <title>The Global Catalogue of Microorganisms (GCM) 10K type strain sequencing project: providing services to taxonomists for standard genome sequencing and annotation.</title>
        <authorList>
            <consortium name="The Broad Institute Genomics Platform"/>
            <consortium name="The Broad Institute Genome Sequencing Center for Infectious Disease"/>
            <person name="Wu L."/>
            <person name="Ma J."/>
        </authorList>
    </citation>
    <scope>NUCLEOTIDE SEQUENCE [LARGE SCALE GENOMIC DNA]</scope>
    <source>
        <strain evidence="3">KCTC 42911</strain>
    </source>
</reference>
<feature type="transmembrane region" description="Helical" evidence="1">
    <location>
        <begin position="6"/>
        <end position="28"/>
    </location>
</feature>
<keyword evidence="1" id="KW-0472">Membrane</keyword>
<accession>A0ABV7THW7</accession>
<evidence type="ECO:0000313" key="3">
    <source>
        <dbReference type="Proteomes" id="UP001595629"/>
    </source>
</evidence>
<comment type="caution">
    <text evidence="2">The sequence shown here is derived from an EMBL/GenBank/DDBJ whole genome shotgun (WGS) entry which is preliminary data.</text>
</comment>
<evidence type="ECO:0000313" key="2">
    <source>
        <dbReference type="EMBL" id="MFC3613405.1"/>
    </source>
</evidence>
<dbReference type="Proteomes" id="UP001595629">
    <property type="component" value="Unassembled WGS sequence"/>
</dbReference>
<keyword evidence="3" id="KW-1185">Reference proteome</keyword>